<dbReference type="Proteomes" id="UP000178068">
    <property type="component" value="Unassembled WGS sequence"/>
</dbReference>
<evidence type="ECO:0000256" key="1">
    <source>
        <dbReference type="ARBA" id="ARBA00022741"/>
    </source>
</evidence>
<reference evidence="11 12" key="1">
    <citation type="journal article" date="2016" name="Nat. Commun.">
        <title>Thousands of microbial genomes shed light on interconnected biogeochemical processes in an aquifer system.</title>
        <authorList>
            <person name="Anantharaman K."/>
            <person name="Brown C.T."/>
            <person name="Hug L.A."/>
            <person name="Sharon I."/>
            <person name="Castelle C.J."/>
            <person name="Probst A.J."/>
            <person name="Thomas B.C."/>
            <person name="Singh A."/>
            <person name="Wilkins M.J."/>
            <person name="Karaoz U."/>
            <person name="Brodie E.L."/>
            <person name="Williams K.H."/>
            <person name="Hubbard S.S."/>
            <person name="Banfield J.F."/>
        </authorList>
    </citation>
    <scope>NUCLEOTIDE SEQUENCE [LARGE SCALE GENOMIC DNA]</scope>
</reference>
<feature type="domain" description="Helicase ATP-binding" evidence="9">
    <location>
        <begin position="275"/>
        <end position="425"/>
    </location>
</feature>
<dbReference type="CDD" id="cd04488">
    <property type="entry name" value="RecG_wedge_OBF"/>
    <property type="match status" value="1"/>
</dbReference>
<gene>
    <name evidence="11" type="ORF">A3F35_02830</name>
</gene>
<keyword evidence="4" id="KW-0347">Helicase</keyword>
<keyword evidence="6" id="KW-0238">DNA-binding</keyword>
<keyword evidence="1" id="KW-0547">Nucleotide-binding</keyword>
<dbReference type="PROSITE" id="PS51192">
    <property type="entry name" value="HELICASE_ATP_BIND_1"/>
    <property type="match status" value="1"/>
</dbReference>
<sequence>MHFELSDLTTKLPGVGSRSASLLKKLGINTLEDLLYHFPFRYEDLSSQKKIASLVPNEMVSLEASIWQVKTTRLFSGKFLTTAVLADETGTIEATWFNQPYLKANLIRFEKIVIAGKPTFYKGKLTFLAPAYEASGREVLHTRGLIPIYAETAGLNSKWLRTKIKLVLETVANDLAETLPAKTVKEEGFPTKAEALQHIHFPANPEQAKKARERFAFEELLLLQLASLKRKKELETVRVHHKLLLDKGKLRKFVLDLPFKLTKSQIDVTEEIALDLARARPMNRLLQGDVGSGKTIVAAIASFIVHTNGLKSLFMAPTEILANQHFETINKFFENLPLSVGLVTANKRVNLEADLLVGTHALLNLNLPKEKIGLIIVDEQHRFGVEQRSGLRKKGLDAHLLTLSATPIPRSLALIFFGELDVSVLKDLPLGRRLPKTFLVLAEKRGRAYEFIKKHIAEGERAFIICPFIEPSETLESVKSVKMEWEYLSGEVFPANKLGLLHGSLSPKEKEVVLNKFRQGEYQILVSTPIVEVGIDIPEATIILIEAAERFGLASLHQLRGRVGRGQNQSYCLLFTESTNPLVLKRLKNMERLTNGFDLAEVDLAGRGPGEIFGTLQHGLPDLKIASLGDQNLIYKTHALAERILANGTFLNENPLLAQNLQKKLRTEKLD</sequence>
<dbReference type="InterPro" id="IPR012340">
    <property type="entry name" value="NA-bd_OB-fold"/>
</dbReference>
<dbReference type="GO" id="GO:0005524">
    <property type="term" value="F:ATP binding"/>
    <property type="evidence" value="ECO:0007669"/>
    <property type="project" value="UniProtKB-KW"/>
</dbReference>
<dbReference type="GO" id="GO:0003677">
    <property type="term" value="F:DNA binding"/>
    <property type="evidence" value="ECO:0007669"/>
    <property type="project" value="UniProtKB-KW"/>
</dbReference>
<evidence type="ECO:0000256" key="5">
    <source>
        <dbReference type="ARBA" id="ARBA00022840"/>
    </source>
</evidence>
<dbReference type="InterPro" id="IPR045562">
    <property type="entry name" value="RecG_dom3_C"/>
</dbReference>
<keyword evidence="3" id="KW-0378">Hydrolase</keyword>
<accession>A0A1G1WPH0</accession>
<keyword evidence="2" id="KW-0227">DNA damage</keyword>
<dbReference type="InterPro" id="IPR001650">
    <property type="entry name" value="Helicase_C-like"/>
</dbReference>
<keyword evidence="5" id="KW-0067">ATP-binding</keyword>
<evidence type="ECO:0000259" key="10">
    <source>
        <dbReference type="PROSITE" id="PS51194"/>
    </source>
</evidence>
<dbReference type="InterPro" id="IPR033454">
    <property type="entry name" value="RecG_wedge"/>
</dbReference>
<dbReference type="SUPFAM" id="SSF52540">
    <property type="entry name" value="P-loop containing nucleoside triphosphate hydrolases"/>
    <property type="match status" value="2"/>
</dbReference>
<evidence type="ECO:0000256" key="6">
    <source>
        <dbReference type="ARBA" id="ARBA00023125"/>
    </source>
</evidence>
<dbReference type="GO" id="GO:0006281">
    <property type="term" value="P:DNA repair"/>
    <property type="evidence" value="ECO:0007669"/>
    <property type="project" value="UniProtKB-KW"/>
</dbReference>
<evidence type="ECO:0000256" key="4">
    <source>
        <dbReference type="ARBA" id="ARBA00022806"/>
    </source>
</evidence>
<dbReference type="NCBIfam" id="NF008168">
    <property type="entry name" value="PRK10917.2-2"/>
    <property type="match status" value="1"/>
</dbReference>
<evidence type="ECO:0000313" key="12">
    <source>
        <dbReference type="Proteomes" id="UP000178068"/>
    </source>
</evidence>
<keyword evidence="7" id="KW-0234">DNA repair</keyword>
<evidence type="ECO:0000256" key="8">
    <source>
        <dbReference type="ARBA" id="ARBA00049819"/>
    </source>
</evidence>
<protein>
    <recommendedName>
        <fullName evidence="8">Probable DNA 3'-5' helicase RecG</fullName>
    </recommendedName>
</protein>
<dbReference type="InterPro" id="IPR014001">
    <property type="entry name" value="Helicase_ATP-bd"/>
</dbReference>
<evidence type="ECO:0000313" key="11">
    <source>
        <dbReference type="EMBL" id="OGY29589.1"/>
    </source>
</evidence>
<dbReference type="GO" id="GO:0016787">
    <property type="term" value="F:hydrolase activity"/>
    <property type="evidence" value="ECO:0007669"/>
    <property type="project" value="UniProtKB-KW"/>
</dbReference>
<evidence type="ECO:0000259" key="9">
    <source>
        <dbReference type="PROSITE" id="PS51192"/>
    </source>
</evidence>
<dbReference type="AlphaFoldDB" id="A0A1G1WPH0"/>
<proteinExistence type="predicted"/>
<dbReference type="PANTHER" id="PTHR47964:SF1">
    <property type="entry name" value="ATP-DEPENDENT DNA HELICASE HOMOLOG RECG, CHLOROPLASTIC"/>
    <property type="match status" value="1"/>
</dbReference>
<dbReference type="PANTHER" id="PTHR47964">
    <property type="entry name" value="ATP-DEPENDENT DNA HELICASE HOMOLOG RECG, CHLOROPLASTIC"/>
    <property type="match status" value="1"/>
</dbReference>
<dbReference type="EMBL" id="MHCZ01000027">
    <property type="protein sequence ID" value="OGY29589.1"/>
    <property type="molecule type" value="Genomic_DNA"/>
</dbReference>
<dbReference type="GO" id="GO:0003678">
    <property type="term" value="F:DNA helicase activity"/>
    <property type="evidence" value="ECO:0007669"/>
    <property type="project" value="TreeGrafter"/>
</dbReference>
<dbReference type="Gene3D" id="2.40.50.140">
    <property type="entry name" value="Nucleic acid-binding proteins"/>
    <property type="match status" value="1"/>
</dbReference>
<dbReference type="Pfam" id="PF00271">
    <property type="entry name" value="Helicase_C"/>
    <property type="match status" value="1"/>
</dbReference>
<dbReference type="InterPro" id="IPR047112">
    <property type="entry name" value="RecG/Mfd"/>
</dbReference>
<dbReference type="SMART" id="SM00487">
    <property type="entry name" value="DEXDc"/>
    <property type="match status" value="1"/>
</dbReference>
<dbReference type="SUPFAM" id="SSF50249">
    <property type="entry name" value="Nucleic acid-binding proteins"/>
    <property type="match status" value="1"/>
</dbReference>
<dbReference type="InterPro" id="IPR027417">
    <property type="entry name" value="P-loop_NTPase"/>
</dbReference>
<dbReference type="Pfam" id="PF19833">
    <property type="entry name" value="RecG_dom3_C"/>
    <property type="match status" value="1"/>
</dbReference>
<dbReference type="InterPro" id="IPR011545">
    <property type="entry name" value="DEAD/DEAH_box_helicase_dom"/>
</dbReference>
<dbReference type="PROSITE" id="PS51194">
    <property type="entry name" value="HELICASE_CTER"/>
    <property type="match status" value="1"/>
</dbReference>
<organism evidence="11 12">
    <name type="scientific">Candidatus Woykebacteria bacterium RIFCSPHIGHO2_12_FULL_45_10</name>
    <dbReference type="NCBI Taxonomy" id="1802603"/>
    <lineage>
        <taxon>Bacteria</taxon>
        <taxon>Candidatus Woykeibacteriota</taxon>
    </lineage>
</organism>
<feature type="domain" description="Helicase C-terminal" evidence="10">
    <location>
        <begin position="444"/>
        <end position="610"/>
    </location>
</feature>
<dbReference type="Pfam" id="PF00270">
    <property type="entry name" value="DEAD"/>
    <property type="match status" value="1"/>
</dbReference>
<dbReference type="SMART" id="SM00490">
    <property type="entry name" value="HELICc"/>
    <property type="match status" value="1"/>
</dbReference>
<dbReference type="Gene3D" id="3.40.50.300">
    <property type="entry name" value="P-loop containing nucleotide triphosphate hydrolases"/>
    <property type="match status" value="2"/>
</dbReference>
<evidence type="ECO:0000256" key="7">
    <source>
        <dbReference type="ARBA" id="ARBA00023204"/>
    </source>
</evidence>
<evidence type="ECO:0000256" key="3">
    <source>
        <dbReference type="ARBA" id="ARBA00022801"/>
    </source>
</evidence>
<evidence type="ECO:0000256" key="2">
    <source>
        <dbReference type="ARBA" id="ARBA00022763"/>
    </source>
</evidence>
<comment type="caution">
    <text evidence="11">The sequence shown here is derived from an EMBL/GenBank/DDBJ whole genome shotgun (WGS) entry which is preliminary data.</text>
</comment>
<dbReference type="Pfam" id="PF17191">
    <property type="entry name" value="RecG_wedge"/>
    <property type="match status" value="1"/>
</dbReference>
<name>A0A1G1WPH0_9BACT</name>
<dbReference type="STRING" id="1802603.A3F35_02830"/>